<dbReference type="STRING" id="743788.S8DQ81"/>
<name>S8DQ81_FOMSC</name>
<evidence type="ECO:0000256" key="1">
    <source>
        <dbReference type="SAM" id="Phobius"/>
    </source>
</evidence>
<dbReference type="EMBL" id="KE504222">
    <property type="protein sequence ID" value="EPS94822.1"/>
    <property type="molecule type" value="Genomic_DNA"/>
</dbReference>
<sequence>MAGPVYIAGTNARTPITSIALQSIIYGEPFIYRCYVVWQTYWVIILPCIAWLGGLGIMMYILNMFASGVINGERGLLIYIFTFVANGSATALLAYKIWTVEHAARKTGIKRAHSSLWPVLLVLIESGALYTAILIVALVTAIHALQVEYVINSFIPALISVIFNTIFIRIALSRRGTQYGNSSDSSPVESAVFAPMTFAQSEKDGGTHISVVHHAAFAQSPTSVTESEVSPV</sequence>
<evidence type="ECO:0000313" key="2">
    <source>
        <dbReference type="EMBL" id="EPS94822.1"/>
    </source>
</evidence>
<keyword evidence="1" id="KW-0472">Membrane</keyword>
<accession>S8DQ81</accession>
<dbReference type="OrthoDB" id="3354175at2759"/>
<dbReference type="Proteomes" id="UP000015241">
    <property type="component" value="Unassembled WGS sequence"/>
</dbReference>
<keyword evidence="1" id="KW-1133">Transmembrane helix</keyword>
<organism evidence="2 3">
    <name type="scientific">Fomitopsis schrenkii</name>
    <name type="common">Brown rot fungus</name>
    <dbReference type="NCBI Taxonomy" id="2126942"/>
    <lineage>
        <taxon>Eukaryota</taxon>
        <taxon>Fungi</taxon>
        <taxon>Dikarya</taxon>
        <taxon>Basidiomycota</taxon>
        <taxon>Agaricomycotina</taxon>
        <taxon>Agaricomycetes</taxon>
        <taxon>Polyporales</taxon>
        <taxon>Fomitopsis</taxon>
    </lineage>
</organism>
<feature type="transmembrane region" description="Helical" evidence="1">
    <location>
        <begin position="149"/>
        <end position="172"/>
    </location>
</feature>
<dbReference type="InParanoid" id="S8DQ81"/>
<reference evidence="2 3" key="1">
    <citation type="journal article" date="2012" name="Science">
        <title>The Paleozoic origin of enzymatic lignin decomposition reconstructed from 31 fungal genomes.</title>
        <authorList>
            <person name="Floudas D."/>
            <person name="Binder M."/>
            <person name="Riley R."/>
            <person name="Barry K."/>
            <person name="Blanchette R.A."/>
            <person name="Henrissat B."/>
            <person name="Martinez A.T."/>
            <person name="Otillar R."/>
            <person name="Spatafora J.W."/>
            <person name="Yadav J.S."/>
            <person name="Aerts A."/>
            <person name="Benoit I."/>
            <person name="Boyd A."/>
            <person name="Carlson A."/>
            <person name="Copeland A."/>
            <person name="Coutinho P.M."/>
            <person name="de Vries R.P."/>
            <person name="Ferreira P."/>
            <person name="Findley K."/>
            <person name="Foster B."/>
            <person name="Gaskell J."/>
            <person name="Glotzer D."/>
            <person name="Gorecki P."/>
            <person name="Heitman J."/>
            <person name="Hesse C."/>
            <person name="Hori C."/>
            <person name="Igarashi K."/>
            <person name="Jurgens J.A."/>
            <person name="Kallen N."/>
            <person name="Kersten P."/>
            <person name="Kohler A."/>
            <person name="Kuees U."/>
            <person name="Kumar T.K.A."/>
            <person name="Kuo A."/>
            <person name="LaButti K."/>
            <person name="Larrondo L.F."/>
            <person name="Lindquist E."/>
            <person name="Ling A."/>
            <person name="Lombard V."/>
            <person name="Lucas S."/>
            <person name="Lundell T."/>
            <person name="Martin R."/>
            <person name="McLaughlin D.J."/>
            <person name="Morgenstern I."/>
            <person name="Morin E."/>
            <person name="Murat C."/>
            <person name="Nagy L.G."/>
            <person name="Nolan M."/>
            <person name="Ohm R.A."/>
            <person name="Patyshakuliyeva A."/>
            <person name="Rokas A."/>
            <person name="Ruiz-Duenas F.J."/>
            <person name="Sabat G."/>
            <person name="Salamov A."/>
            <person name="Samejima M."/>
            <person name="Schmutz J."/>
            <person name="Slot J.C."/>
            <person name="St John F."/>
            <person name="Stenlid J."/>
            <person name="Sun H."/>
            <person name="Sun S."/>
            <person name="Syed K."/>
            <person name="Tsang A."/>
            <person name="Wiebenga A."/>
            <person name="Young D."/>
            <person name="Pisabarro A."/>
            <person name="Eastwood D.C."/>
            <person name="Martin F."/>
            <person name="Cullen D."/>
            <person name="Grigoriev I.V."/>
            <person name="Hibbett D.S."/>
        </authorList>
    </citation>
    <scope>NUCLEOTIDE SEQUENCE</scope>
    <source>
        <strain evidence="3">FP-58527</strain>
    </source>
</reference>
<protein>
    <submittedName>
        <fullName evidence="2">Uncharacterized protein</fullName>
    </submittedName>
</protein>
<dbReference type="AlphaFoldDB" id="S8DQ81"/>
<dbReference type="HOGENOM" id="CLU_044614_3_3_1"/>
<proteinExistence type="predicted"/>
<feature type="transmembrane region" description="Helical" evidence="1">
    <location>
        <begin position="116"/>
        <end position="143"/>
    </location>
</feature>
<keyword evidence="3" id="KW-1185">Reference proteome</keyword>
<keyword evidence="1" id="KW-0812">Transmembrane</keyword>
<feature type="transmembrane region" description="Helical" evidence="1">
    <location>
        <begin position="76"/>
        <end position="95"/>
    </location>
</feature>
<feature type="transmembrane region" description="Helical" evidence="1">
    <location>
        <begin position="41"/>
        <end position="70"/>
    </location>
</feature>
<gene>
    <name evidence="2" type="ORF">FOMPIDRAFT_1133658</name>
</gene>
<evidence type="ECO:0000313" key="3">
    <source>
        <dbReference type="Proteomes" id="UP000015241"/>
    </source>
</evidence>